<reference evidence="1" key="2">
    <citation type="submission" date="2022-01" db="EMBL/GenBank/DDBJ databases">
        <authorList>
            <person name="Yamashiro T."/>
            <person name="Shiraishi A."/>
            <person name="Satake H."/>
            <person name="Nakayama K."/>
        </authorList>
    </citation>
    <scope>NUCLEOTIDE SEQUENCE</scope>
</reference>
<dbReference type="PANTHER" id="PTHR47165">
    <property type="entry name" value="OS03G0429900 PROTEIN"/>
    <property type="match status" value="1"/>
</dbReference>
<evidence type="ECO:0000313" key="1">
    <source>
        <dbReference type="EMBL" id="GJT93473.1"/>
    </source>
</evidence>
<name>A0ABQ5I246_9ASTR</name>
<dbReference type="EMBL" id="BQNB010020206">
    <property type="protein sequence ID" value="GJT93473.1"/>
    <property type="molecule type" value="Genomic_DNA"/>
</dbReference>
<protein>
    <submittedName>
        <fullName evidence="1">Nucleic acid-binding, OB-fold protein</fullName>
    </submittedName>
</protein>
<dbReference type="Proteomes" id="UP001151760">
    <property type="component" value="Unassembled WGS sequence"/>
</dbReference>
<dbReference type="SUPFAM" id="SSF50249">
    <property type="entry name" value="Nucleic acid-binding proteins"/>
    <property type="match status" value="1"/>
</dbReference>
<proteinExistence type="predicted"/>
<keyword evidence="2" id="KW-1185">Reference proteome</keyword>
<gene>
    <name evidence="1" type="ORF">Tco_1082318</name>
</gene>
<sequence length="191" mass="21255">MVYVCCPANRHRVKDGARVVAGDAIVVGVIVVTLQLYGTLATHYYLNLDIPHLEEFRSQYKAQQEVNPPLAISKEKCHDLSQEKLRNRFPLSTLMQQNPVTYILFRFTCEGTVIGINTTRDWYYESCSSCTAKVIDGADVPQSAISDGTATGQFTFFTPNADVVTGADCTKLVNLYDTPSPRNFPPEILNL</sequence>
<organism evidence="1 2">
    <name type="scientific">Tanacetum coccineum</name>
    <dbReference type="NCBI Taxonomy" id="301880"/>
    <lineage>
        <taxon>Eukaryota</taxon>
        <taxon>Viridiplantae</taxon>
        <taxon>Streptophyta</taxon>
        <taxon>Embryophyta</taxon>
        <taxon>Tracheophyta</taxon>
        <taxon>Spermatophyta</taxon>
        <taxon>Magnoliopsida</taxon>
        <taxon>eudicotyledons</taxon>
        <taxon>Gunneridae</taxon>
        <taxon>Pentapetalae</taxon>
        <taxon>asterids</taxon>
        <taxon>campanulids</taxon>
        <taxon>Asterales</taxon>
        <taxon>Asteraceae</taxon>
        <taxon>Asteroideae</taxon>
        <taxon>Anthemideae</taxon>
        <taxon>Anthemidinae</taxon>
        <taxon>Tanacetum</taxon>
    </lineage>
</organism>
<evidence type="ECO:0000313" key="2">
    <source>
        <dbReference type="Proteomes" id="UP001151760"/>
    </source>
</evidence>
<accession>A0ABQ5I246</accession>
<dbReference type="InterPro" id="IPR012340">
    <property type="entry name" value="NA-bd_OB-fold"/>
</dbReference>
<dbReference type="Gene3D" id="2.40.50.140">
    <property type="entry name" value="Nucleic acid-binding proteins"/>
    <property type="match status" value="1"/>
</dbReference>
<reference evidence="1" key="1">
    <citation type="journal article" date="2022" name="Int. J. Mol. Sci.">
        <title>Draft Genome of Tanacetum Coccineum: Genomic Comparison of Closely Related Tanacetum-Family Plants.</title>
        <authorList>
            <person name="Yamashiro T."/>
            <person name="Shiraishi A."/>
            <person name="Nakayama K."/>
            <person name="Satake H."/>
        </authorList>
    </citation>
    <scope>NUCLEOTIDE SEQUENCE</scope>
</reference>
<dbReference type="PANTHER" id="PTHR47165:SF4">
    <property type="entry name" value="OS03G0429900 PROTEIN"/>
    <property type="match status" value="1"/>
</dbReference>
<comment type="caution">
    <text evidence="1">The sequence shown here is derived from an EMBL/GenBank/DDBJ whole genome shotgun (WGS) entry which is preliminary data.</text>
</comment>